<dbReference type="OrthoDB" id="6407410at2759"/>
<dbReference type="RefSeq" id="XP_008087532.1">
    <property type="nucleotide sequence ID" value="XM_008089341.1"/>
</dbReference>
<dbReference type="EMBL" id="KE145371">
    <property type="protein sequence ID" value="EPE26213.1"/>
    <property type="molecule type" value="Genomic_DNA"/>
</dbReference>
<feature type="transmembrane region" description="Helical" evidence="2">
    <location>
        <begin position="228"/>
        <end position="251"/>
    </location>
</feature>
<dbReference type="PANTHER" id="PTHR35872">
    <property type="entry name" value="INTEGRAL MEMBRANE PROTEIN (AFU_ORTHOLOGUE AFUA_5G07110)"/>
    <property type="match status" value="1"/>
</dbReference>
<feature type="compositionally biased region" description="Polar residues" evidence="1">
    <location>
        <begin position="1"/>
        <end position="32"/>
    </location>
</feature>
<protein>
    <recommendedName>
        <fullName evidence="5">Alpha-L-rhamnosidase C</fullName>
    </recommendedName>
</protein>
<dbReference type="KEGG" id="glz:GLAREA_02125"/>
<dbReference type="GeneID" id="19461183"/>
<keyword evidence="2" id="KW-0472">Membrane</keyword>
<organism evidence="3 4">
    <name type="scientific">Glarea lozoyensis (strain ATCC 20868 / MF5171)</name>
    <dbReference type="NCBI Taxonomy" id="1116229"/>
    <lineage>
        <taxon>Eukaryota</taxon>
        <taxon>Fungi</taxon>
        <taxon>Dikarya</taxon>
        <taxon>Ascomycota</taxon>
        <taxon>Pezizomycotina</taxon>
        <taxon>Leotiomycetes</taxon>
        <taxon>Helotiales</taxon>
        <taxon>Helotiaceae</taxon>
        <taxon>Glarea</taxon>
    </lineage>
</organism>
<sequence length="423" mass="47053">MSRNSAQIAPEDISSSLPPSRPSTVRSNNGTSRAGRLIRNAHQSFTESRPPVGMFHAFGSAASNIPTMNDIQTGKFESQGWSGPGQRRNSTAHRDSDAQVIYTHRQRAMSVALPSKSETITEKVEMEESVEGVVGTPQTEITTMMTPHDPSVPYENGYQFPPKHSAKQATIIGLRSFGKWVITPFGFLLTLYALNIVAWGGMLFLILIHATPAMAHPSYNDDYSGAKIWLEITAQILNALFCVTGIGLIPWRFRDLWYLLKWRLRKDHHGLRRLAGIHRDWFRLQGSQEIDINYHPATDPLPANVDDAALALPVSRSPDAPLTGERASPSKYWFLDFVIWMFVFNTLLQIVLNGFMWGMNRFHRPGAVVGLLISLACIVASAAGYLIFREGKRVKKVEGVPVSAEDQELLKQMREKDAAAAAV</sequence>
<proteinExistence type="predicted"/>
<name>S3DI12_GLAL2</name>
<evidence type="ECO:0000313" key="3">
    <source>
        <dbReference type="EMBL" id="EPE26213.1"/>
    </source>
</evidence>
<evidence type="ECO:0000256" key="2">
    <source>
        <dbReference type="SAM" id="Phobius"/>
    </source>
</evidence>
<reference evidence="3 4" key="1">
    <citation type="journal article" date="2013" name="BMC Genomics">
        <title>Genomics-driven discovery of the pneumocandin biosynthetic gene cluster in the fungus Glarea lozoyensis.</title>
        <authorList>
            <person name="Chen L."/>
            <person name="Yue Q."/>
            <person name="Zhang X."/>
            <person name="Xiang M."/>
            <person name="Wang C."/>
            <person name="Li S."/>
            <person name="Che Y."/>
            <person name="Ortiz-Lopez F.J."/>
            <person name="Bills G.F."/>
            <person name="Liu X."/>
            <person name="An Z."/>
        </authorList>
    </citation>
    <scope>NUCLEOTIDE SEQUENCE [LARGE SCALE GENOMIC DNA]</scope>
    <source>
        <strain evidence="4">ATCC 20868 / MF5171</strain>
    </source>
</reference>
<evidence type="ECO:0008006" key="5">
    <source>
        <dbReference type="Google" id="ProtNLM"/>
    </source>
</evidence>
<keyword evidence="4" id="KW-1185">Reference proteome</keyword>
<dbReference type="InterPro" id="IPR021369">
    <property type="entry name" value="DUF2985"/>
</dbReference>
<dbReference type="Pfam" id="PF11204">
    <property type="entry name" value="DUF2985"/>
    <property type="match status" value="1"/>
</dbReference>
<feature type="transmembrane region" description="Helical" evidence="2">
    <location>
        <begin position="367"/>
        <end position="388"/>
    </location>
</feature>
<dbReference type="PANTHER" id="PTHR35872:SF1">
    <property type="entry name" value="ALPHA-L-RHAMNOSIDASE C"/>
    <property type="match status" value="1"/>
</dbReference>
<dbReference type="STRING" id="1116229.S3DI12"/>
<dbReference type="Proteomes" id="UP000016922">
    <property type="component" value="Unassembled WGS sequence"/>
</dbReference>
<feature type="transmembrane region" description="Helical" evidence="2">
    <location>
        <begin position="185"/>
        <end position="208"/>
    </location>
</feature>
<dbReference type="AlphaFoldDB" id="S3DI12"/>
<dbReference type="HOGENOM" id="CLU_031135_1_0_1"/>
<gene>
    <name evidence="3" type="ORF">GLAREA_02125</name>
</gene>
<feature type="transmembrane region" description="Helical" evidence="2">
    <location>
        <begin position="332"/>
        <end position="355"/>
    </location>
</feature>
<evidence type="ECO:0000313" key="4">
    <source>
        <dbReference type="Proteomes" id="UP000016922"/>
    </source>
</evidence>
<feature type="region of interest" description="Disordered" evidence="1">
    <location>
        <begin position="1"/>
        <end position="35"/>
    </location>
</feature>
<keyword evidence="2" id="KW-0812">Transmembrane</keyword>
<accession>S3DI12</accession>
<dbReference type="eggNOG" id="ENOG502QQSQ">
    <property type="taxonomic scope" value="Eukaryota"/>
</dbReference>
<evidence type="ECO:0000256" key="1">
    <source>
        <dbReference type="SAM" id="MobiDB-lite"/>
    </source>
</evidence>
<keyword evidence="2" id="KW-1133">Transmembrane helix</keyword>
<dbReference type="OMA" id="SSIACPY"/>